<dbReference type="PANTHER" id="PTHR45125:SF37">
    <property type="entry name" value="NO APICAL MERISTEM-ASSOCIATED C-TERMINAL DOMAIN-CONTAINING PROTEIN"/>
    <property type="match status" value="1"/>
</dbReference>
<evidence type="ECO:0000256" key="2">
    <source>
        <dbReference type="SAM" id="MobiDB-lite"/>
    </source>
</evidence>
<evidence type="ECO:0008006" key="5">
    <source>
        <dbReference type="Google" id="ProtNLM"/>
    </source>
</evidence>
<comment type="caution">
    <text evidence="3">The sequence shown here is derived from an EMBL/GenBank/DDBJ whole genome shotgun (WGS) entry which is preliminary data.</text>
</comment>
<sequence>MISATIPSKKRIPKVFFCVGGRRARSPPAQAPPAAKRGQDEDQGGRAVAPAKVRTKAINRIGLAPPPPSKATPLLPPFHPMRRAPPSTIDVDKVFDVESTTSYMDMLNDSAVNLDAGMDAFDAECNVEEIDEEEDEGDEEEVVEVDPAAAGSSSTEATYGELQRDRRHHLGPSLEQGGDGCVPEWTKAASGGALRICTTVKPRTKSMADRSYRSLEGRWNIIKPACSRWSAAMDQVADNPLVDACRGTMDNEPKCKKEALLTMDDEAEDMSGRNTGKPEGNKKAKERVKVEQEAASFREKLDQLMKSKEALTMKTLETKLLITDKKSVVKLAKVQARKELDMKMIAAKEAKTMKELLAEEREIMMMRTDGMDEDQLAWWKETKADIIARKKAARQARDQDDASSRSSLHPSSLDTQRGHVLGRKGREEPAYPHYRREGELKEQHEVAAMEVKIDAEGKEGRREEEDEDTRAVTEGLISSEDYSGVAMHDRSSPPAHKKKKHP</sequence>
<reference evidence="3" key="1">
    <citation type="submission" date="2023-07" db="EMBL/GenBank/DDBJ databases">
        <title>A chromosome-level genome assembly of Lolium multiflorum.</title>
        <authorList>
            <person name="Chen Y."/>
            <person name="Copetti D."/>
            <person name="Kolliker R."/>
            <person name="Studer B."/>
        </authorList>
    </citation>
    <scope>NUCLEOTIDE SEQUENCE</scope>
    <source>
        <strain evidence="3">02402/16</strain>
        <tissue evidence="3">Leaf</tissue>
    </source>
</reference>
<feature type="coiled-coil region" evidence="1">
    <location>
        <begin position="287"/>
        <end position="314"/>
    </location>
</feature>
<feature type="compositionally biased region" description="Acidic residues" evidence="2">
    <location>
        <begin position="131"/>
        <end position="144"/>
    </location>
</feature>
<dbReference type="PANTHER" id="PTHR45125">
    <property type="entry name" value="F21J9.4-RELATED"/>
    <property type="match status" value="1"/>
</dbReference>
<feature type="region of interest" description="Disordered" evidence="2">
    <location>
        <begin position="22"/>
        <end position="52"/>
    </location>
</feature>
<protein>
    <recommendedName>
        <fullName evidence="5">No apical meristem-associated C-terminal domain-containing protein</fullName>
    </recommendedName>
</protein>
<organism evidence="3 4">
    <name type="scientific">Lolium multiflorum</name>
    <name type="common">Italian ryegrass</name>
    <name type="synonym">Lolium perenne subsp. multiflorum</name>
    <dbReference type="NCBI Taxonomy" id="4521"/>
    <lineage>
        <taxon>Eukaryota</taxon>
        <taxon>Viridiplantae</taxon>
        <taxon>Streptophyta</taxon>
        <taxon>Embryophyta</taxon>
        <taxon>Tracheophyta</taxon>
        <taxon>Spermatophyta</taxon>
        <taxon>Magnoliopsida</taxon>
        <taxon>Liliopsida</taxon>
        <taxon>Poales</taxon>
        <taxon>Poaceae</taxon>
        <taxon>BOP clade</taxon>
        <taxon>Pooideae</taxon>
        <taxon>Poodae</taxon>
        <taxon>Poeae</taxon>
        <taxon>Poeae Chloroplast Group 2 (Poeae type)</taxon>
        <taxon>Loliodinae</taxon>
        <taxon>Loliinae</taxon>
        <taxon>Lolium</taxon>
    </lineage>
</organism>
<dbReference type="EMBL" id="JAUUTY010000002">
    <property type="protein sequence ID" value="KAK1686208.1"/>
    <property type="molecule type" value="Genomic_DNA"/>
</dbReference>
<name>A0AAD8X1L3_LOLMU</name>
<feature type="compositionally biased region" description="Low complexity" evidence="2">
    <location>
        <begin position="26"/>
        <end position="36"/>
    </location>
</feature>
<evidence type="ECO:0000313" key="3">
    <source>
        <dbReference type="EMBL" id="KAK1686208.1"/>
    </source>
</evidence>
<feature type="region of interest" description="Disordered" evidence="2">
    <location>
        <begin position="390"/>
        <end position="502"/>
    </location>
</feature>
<evidence type="ECO:0000313" key="4">
    <source>
        <dbReference type="Proteomes" id="UP001231189"/>
    </source>
</evidence>
<gene>
    <name evidence="3" type="ORF">QYE76_047056</name>
</gene>
<feature type="region of interest" description="Disordered" evidence="2">
    <location>
        <begin position="131"/>
        <end position="163"/>
    </location>
</feature>
<dbReference type="Proteomes" id="UP001231189">
    <property type="component" value="Unassembled WGS sequence"/>
</dbReference>
<proteinExistence type="predicted"/>
<feature type="region of interest" description="Disordered" evidence="2">
    <location>
        <begin position="268"/>
        <end position="287"/>
    </location>
</feature>
<feature type="compositionally biased region" description="Basic and acidic residues" evidence="2">
    <location>
        <begin position="424"/>
        <end position="463"/>
    </location>
</feature>
<accession>A0AAD8X1L3</accession>
<dbReference type="AlphaFoldDB" id="A0AAD8X1L3"/>
<keyword evidence="1" id="KW-0175">Coiled coil</keyword>
<evidence type="ECO:0000256" key="1">
    <source>
        <dbReference type="SAM" id="Coils"/>
    </source>
</evidence>
<keyword evidence="4" id="KW-1185">Reference proteome</keyword>